<sequence length="89" mass="10194">MQNNMYSARPRNNVPADYPLKQCMFLSAESSFDRSQFNINVQFVLLVYSDQCQWDVIVAKSCAWPGMLWGPLTVVPNSLGTMIILDRFN</sequence>
<dbReference type="Proteomes" id="UP000828390">
    <property type="component" value="Unassembled WGS sequence"/>
</dbReference>
<name>A0A9D4QT94_DREPO</name>
<accession>A0A9D4QT94</accession>
<gene>
    <name evidence="1" type="ORF">DPMN_116141</name>
</gene>
<dbReference type="AlphaFoldDB" id="A0A9D4QT94"/>
<evidence type="ECO:0000313" key="2">
    <source>
        <dbReference type="Proteomes" id="UP000828390"/>
    </source>
</evidence>
<evidence type="ECO:0000313" key="1">
    <source>
        <dbReference type="EMBL" id="KAH3842639.1"/>
    </source>
</evidence>
<comment type="caution">
    <text evidence="1">The sequence shown here is derived from an EMBL/GenBank/DDBJ whole genome shotgun (WGS) entry which is preliminary data.</text>
</comment>
<organism evidence="1 2">
    <name type="scientific">Dreissena polymorpha</name>
    <name type="common">Zebra mussel</name>
    <name type="synonym">Mytilus polymorpha</name>
    <dbReference type="NCBI Taxonomy" id="45954"/>
    <lineage>
        <taxon>Eukaryota</taxon>
        <taxon>Metazoa</taxon>
        <taxon>Spiralia</taxon>
        <taxon>Lophotrochozoa</taxon>
        <taxon>Mollusca</taxon>
        <taxon>Bivalvia</taxon>
        <taxon>Autobranchia</taxon>
        <taxon>Heteroconchia</taxon>
        <taxon>Euheterodonta</taxon>
        <taxon>Imparidentia</taxon>
        <taxon>Neoheterodontei</taxon>
        <taxon>Myida</taxon>
        <taxon>Dreissenoidea</taxon>
        <taxon>Dreissenidae</taxon>
        <taxon>Dreissena</taxon>
    </lineage>
</organism>
<proteinExistence type="predicted"/>
<reference evidence="1" key="2">
    <citation type="submission" date="2020-11" db="EMBL/GenBank/DDBJ databases">
        <authorList>
            <person name="McCartney M.A."/>
            <person name="Auch B."/>
            <person name="Kono T."/>
            <person name="Mallez S."/>
            <person name="Becker A."/>
            <person name="Gohl D.M."/>
            <person name="Silverstein K.A.T."/>
            <person name="Koren S."/>
            <person name="Bechman K.B."/>
            <person name="Herman A."/>
            <person name="Abrahante J.E."/>
            <person name="Garbe J."/>
        </authorList>
    </citation>
    <scope>NUCLEOTIDE SEQUENCE</scope>
    <source>
        <strain evidence="1">Duluth1</strain>
        <tissue evidence="1">Whole animal</tissue>
    </source>
</reference>
<reference evidence="1" key="1">
    <citation type="journal article" date="2019" name="bioRxiv">
        <title>The Genome of the Zebra Mussel, Dreissena polymorpha: A Resource for Invasive Species Research.</title>
        <authorList>
            <person name="McCartney M.A."/>
            <person name="Auch B."/>
            <person name="Kono T."/>
            <person name="Mallez S."/>
            <person name="Zhang Y."/>
            <person name="Obille A."/>
            <person name="Becker A."/>
            <person name="Abrahante J.E."/>
            <person name="Garbe J."/>
            <person name="Badalamenti J.P."/>
            <person name="Herman A."/>
            <person name="Mangelson H."/>
            <person name="Liachko I."/>
            <person name="Sullivan S."/>
            <person name="Sone E.D."/>
            <person name="Koren S."/>
            <person name="Silverstein K.A.T."/>
            <person name="Beckman K.B."/>
            <person name="Gohl D.M."/>
        </authorList>
    </citation>
    <scope>NUCLEOTIDE SEQUENCE</scope>
    <source>
        <strain evidence="1">Duluth1</strain>
        <tissue evidence="1">Whole animal</tissue>
    </source>
</reference>
<dbReference type="EMBL" id="JAIWYP010000004">
    <property type="protein sequence ID" value="KAH3842639.1"/>
    <property type="molecule type" value="Genomic_DNA"/>
</dbReference>
<protein>
    <submittedName>
        <fullName evidence="1">Uncharacterized protein</fullName>
    </submittedName>
</protein>
<keyword evidence="2" id="KW-1185">Reference proteome</keyword>